<reference evidence="1 2" key="1">
    <citation type="submission" date="2018-07" db="EMBL/GenBank/DDBJ databases">
        <authorList>
            <person name="Boyd E.M."/>
            <person name="Barkley D.B."/>
            <person name="Naeem H."/>
            <person name="Vanhorne R."/>
            <person name="Nayek S."/>
            <person name="Layton S.R."/>
            <person name="Hughes L.E."/>
            <person name="Garlena R.A."/>
            <person name="Russell D.A."/>
            <person name="Pope W.H."/>
            <person name="Jacobs-Sera D."/>
            <person name="Hatfull G.F."/>
        </authorList>
    </citation>
    <scope>NUCLEOTIDE SEQUENCE [LARGE SCALE GENOMIC DNA]</scope>
</reference>
<sequence length="173" mass="19963">MGDKPGSRRGQKNPSLYFFLDGKAHKKLQVNHAADILIAWNYPEKKRMAYVLSVARKNMEKAFFTKQVEEMVGRTRMSMINYIKNGLIKRPYLTYSLDGQGKAGLYLWTEQDILDLHDMMLNHGPGRPRNDGQPVRTNLPSKAELIAMMRNEVVLYTKTRDGGFTPVWQAKDW</sequence>
<name>A0A345M7W0_9CAUD</name>
<dbReference type="EMBL" id="MH576964">
    <property type="protein sequence ID" value="AXH66581.1"/>
    <property type="molecule type" value="Genomic_DNA"/>
</dbReference>
<proteinExistence type="predicted"/>
<protein>
    <recommendedName>
        <fullName evidence="3">MerR-like helix-turn-helix DNA binding domain protein</fullName>
    </recommendedName>
</protein>
<evidence type="ECO:0000313" key="2">
    <source>
        <dbReference type="Proteomes" id="UP000259040"/>
    </source>
</evidence>
<dbReference type="Proteomes" id="UP000259040">
    <property type="component" value="Segment"/>
</dbReference>
<gene>
    <name evidence="1" type="primary">72</name>
    <name evidence="1" type="ORF">SEA_STARBOW_72</name>
</gene>
<accession>A0A345M7W0</accession>
<organism evidence="1 2">
    <name type="scientific">Streptomyces phage Starbow</name>
    <dbReference type="NCBI Taxonomy" id="2283266"/>
    <lineage>
        <taxon>Viruses</taxon>
        <taxon>Duplodnaviria</taxon>
        <taxon>Heunggongvirae</taxon>
        <taxon>Uroviricota</taxon>
        <taxon>Caudoviricetes</taxon>
        <taxon>Stanwilliamsviridae</taxon>
        <taxon>Boydwoodruffvirinae</taxon>
        <taxon>Karimacvirus</taxon>
        <taxon>Karimacvirus karimac</taxon>
        <taxon>Streptomyces virus Karimac</taxon>
    </lineage>
</organism>
<evidence type="ECO:0008006" key="3">
    <source>
        <dbReference type="Google" id="ProtNLM"/>
    </source>
</evidence>
<evidence type="ECO:0000313" key="1">
    <source>
        <dbReference type="EMBL" id="AXH66581.1"/>
    </source>
</evidence>